<dbReference type="Gene3D" id="3.30.420.10">
    <property type="entry name" value="Ribonuclease H-like superfamily/Ribonuclease H"/>
    <property type="match status" value="1"/>
</dbReference>
<gene>
    <name evidence="2" type="ORF">BC751_2559</name>
</gene>
<keyword evidence="3" id="KW-1185">Reference proteome</keyword>
<dbReference type="InterPro" id="IPR036397">
    <property type="entry name" value="RNaseH_sf"/>
</dbReference>
<feature type="domain" description="Integrase catalytic" evidence="1">
    <location>
        <begin position="116"/>
        <end position="274"/>
    </location>
</feature>
<accession>A0A4Q7P9Q5</accession>
<sequence>MKDRATLVCSDYKGLSIRKQCEVLEVPRSSLYYKPKGENEINLKLMGIMDRHLTDHPTEGVVSMVYLLTGLGFVVGPKRIRRLFRLMGRETLYRRKNLTKSGLREYIRPYLLRNLKIERPNQVWVTDITYIPMQKGFMFLTAVMDVYSRRILSWGISNSQDAKWCKQVIEEAIREYGKPEIVNSDQGSQYTSALWINYLEGLDIKVSMDGKGRALDNVYIERFWKSIKYDYIYLNPSEDGYDLLKGVKWYIEYYNQKVHHTTREKPGERYYGPTRKAA</sequence>
<comment type="caution">
    <text evidence="2">The sequence shown here is derived from an EMBL/GenBank/DDBJ whole genome shotgun (WGS) entry which is preliminary data.</text>
</comment>
<name>A0A4Q7P9Q5_9BACT</name>
<organism evidence="2 3">
    <name type="scientific">Cecembia calidifontis</name>
    <dbReference type="NCBI Taxonomy" id="1187080"/>
    <lineage>
        <taxon>Bacteria</taxon>
        <taxon>Pseudomonadati</taxon>
        <taxon>Bacteroidota</taxon>
        <taxon>Cytophagia</taxon>
        <taxon>Cytophagales</taxon>
        <taxon>Cyclobacteriaceae</taxon>
        <taxon>Cecembia</taxon>
    </lineage>
</organism>
<dbReference type="InterPro" id="IPR012337">
    <property type="entry name" value="RNaseH-like_sf"/>
</dbReference>
<dbReference type="RefSeq" id="WP_130275812.1">
    <property type="nucleotide sequence ID" value="NZ_SGXG01000001.1"/>
</dbReference>
<evidence type="ECO:0000313" key="3">
    <source>
        <dbReference type="Proteomes" id="UP000292209"/>
    </source>
</evidence>
<dbReference type="PANTHER" id="PTHR46889">
    <property type="entry name" value="TRANSPOSASE INSF FOR INSERTION SEQUENCE IS3B-RELATED"/>
    <property type="match status" value="1"/>
</dbReference>
<dbReference type="OrthoDB" id="936265at2"/>
<dbReference type="EMBL" id="SGXG01000001">
    <property type="protein sequence ID" value="RZS96963.1"/>
    <property type="molecule type" value="Genomic_DNA"/>
</dbReference>
<dbReference type="Proteomes" id="UP000292209">
    <property type="component" value="Unassembled WGS sequence"/>
</dbReference>
<dbReference type="NCBIfam" id="NF033516">
    <property type="entry name" value="transpos_IS3"/>
    <property type="match status" value="1"/>
</dbReference>
<dbReference type="InterPro" id="IPR001584">
    <property type="entry name" value="Integrase_cat-core"/>
</dbReference>
<evidence type="ECO:0000259" key="1">
    <source>
        <dbReference type="PROSITE" id="PS50994"/>
    </source>
</evidence>
<dbReference type="InterPro" id="IPR050900">
    <property type="entry name" value="Transposase_IS3/IS150/IS904"/>
</dbReference>
<dbReference type="AlphaFoldDB" id="A0A4Q7P9Q5"/>
<dbReference type="PROSITE" id="PS50994">
    <property type="entry name" value="INTEGRASE"/>
    <property type="match status" value="1"/>
</dbReference>
<dbReference type="GO" id="GO:0003676">
    <property type="term" value="F:nucleic acid binding"/>
    <property type="evidence" value="ECO:0007669"/>
    <property type="project" value="InterPro"/>
</dbReference>
<dbReference type="Pfam" id="PF00665">
    <property type="entry name" value="rve"/>
    <property type="match status" value="1"/>
</dbReference>
<proteinExistence type="predicted"/>
<evidence type="ECO:0000313" key="2">
    <source>
        <dbReference type="EMBL" id="RZS96963.1"/>
    </source>
</evidence>
<dbReference type="SUPFAM" id="SSF53098">
    <property type="entry name" value="Ribonuclease H-like"/>
    <property type="match status" value="1"/>
</dbReference>
<protein>
    <submittedName>
        <fullName evidence="2">Putative transposase</fullName>
    </submittedName>
</protein>
<dbReference type="InterPro" id="IPR048020">
    <property type="entry name" value="Transpos_IS3"/>
</dbReference>
<dbReference type="GO" id="GO:0015074">
    <property type="term" value="P:DNA integration"/>
    <property type="evidence" value="ECO:0007669"/>
    <property type="project" value="InterPro"/>
</dbReference>
<dbReference type="PANTHER" id="PTHR46889:SF5">
    <property type="entry name" value="INTEGRASE PROTEIN"/>
    <property type="match status" value="1"/>
</dbReference>
<reference evidence="2 3" key="1">
    <citation type="submission" date="2019-02" db="EMBL/GenBank/DDBJ databases">
        <title>Genomic Encyclopedia of Archaeal and Bacterial Type Strains, Phase II (KMG-II): from individual species to whole genera.</title>
        <authorList>
            <person name="Goeker M."/>
        </authorList>
    </citation>
    <scope>NUCLEOTIDE SEQUENCE [LARGE SCALE GENOMIC DNA]</scope>
    <source>
        <strain evidence="2 3">DSM 21411</strain>
    </source>
</reference>